<gene>
    <name evidence="6" type="ORF">FCI23_25060</name>
</gene>
<evidence type="ECO:0000256" key="4">
    <source>
        <dbReference type="ARBA" id="ARBA00022840"/>
    </source>
</evidence>
<keyword evidence="4" id="KW-0067">ATP-binding</keyword>
<keyword evidence="1" id="KW-0547">Nucleotide-binding</keyword>
<dbReference type="InterPro" id="IPR014001">
    <property type="entry name" value="Helicase_ATP-bd"/>
</dbReference>
<dbReference type="AlphaFoldDB" id="A0A4U0SHD6"/>
<dbReference type="GO" id="GO:0004386">
    <property type="term" value="F:helicase activity"/>
    <property type="evidence" value="ECO:0007669"/>
    <property type="project" value="UniProtKB-KW"/>
</dbReference>
<organism evidence="6 7">
    <name type="scientific">Actinacidiphila oryziradicis</name>
    <dbReference type="NCBI Taxonomy" id="2571141"/>
    <lineage>
        <taxon>Bacteria</taxon>
        <taxon>Bacillati</taxon>
        <taxon>Actinomycetota</taxon>
        <taxon>Actinomycetes</taxon>
        <taxon>Kitasatosporales</taxon>
        <taxon>Streptomycetaceae</taxon>
        <taxon>Actinacidiphila</taxon>
    </lineage>
</organism>
<evidence type="ECO:0000256" key="2">
    <source>
        <dbReference type="ARBA" id="ARBA00022801"/>
    </source>
</evidence>
<reference evidence="6 7" key="1">
    <citation type="submission" date="2019-04" db="EMBL/GenBank/DDBJ databases">
        <title>Streptomyces oryziradicis sp. nov., a novel actinomycete isolated from rhizosphere soil of rice (Oryza sativa L.).</title>
        <authorList>
            <person name="Li C."/>
        </authorList>
    </citation>
    <scope>NUCLEOTIDE SEQUENCE [LARGE SCALE GENOMIC DNA]</scope>
    <source>
        <strain evidence="6 7">NEAU-C40</strain>
    </source>
</reference>
<dbReference type="PANTHER" id="PTHR47961:SF6">
    <property type="entry name" value="DNA-DIRECTED DNA POLYMERASE"/>
    <property type="match status" value="1"/>
</dbReference>
<dbReference type="InterPro" id="IPR011545">
    <property type="entry name" value="DEAD/DEAH_box_helicase_dom"/>
</dbReference>
<feature type="domain" description="Helicase ATP-binding" evidence="5">
    <location>
        <begin position="66"/>
        <end position="154"/>
    </location>
</feature>
<dbReference type="InterPro" id="IPR027417">
    <property type="entry name" value="P-loop_NTPase"/>
</dbReference>
<dbReference type="GO" id="GO:0003676">
    <property type="term" value="F:nucleic acid binding"/>
    <property type="evidence" value="ECO:0007669"/>
    <property type="project" value="InterPro"/>
</dbReference>
<protein>
    <submittedName>
        <fullName evidence="6">DEAD/DEAH box helicase</fullName>
    </submittedName>
</protein>
<dbReference type="Gene3D" id="3.40.50.300">
    <property type="entry name" value="P-loop containing nucleotide triphosphate hydrolases"/>
    <property type="match status" value="1"/>
</dbReference>
<evidence type="ECO:0000256" key="1">
    <source>
        <dbReference type="ARBA" id="ARBA00022741"/>
    </source>
</evidence>
<dbReference type="GO" id="GO:0005524">
    <property type="term" value="F:ATP binding"/>
    <property type="evidence" value="ECO:0007669"/>
    <property type="project" value="UniProtKB-KW"/>
</dbReference>
<dbReference type="Proteomes" id="UP000305778">
    <property type="component" value="Unassembled WGS sequence"/>
</dbReference>
<keyword evidence="7" id="KW-1185">Reference proteome</keyword>
<sequence length="154" mass="17143">MPWCACPPGRASPQWQNWPSRRPSTADGCSIWHRPTPWWASWTGDCHRFSGLCQEYRCEGFLGGAEYAVLESEDLAVIDSCQVLVMTPEKCSLALRQNPAAFEDLQLCVLDEAHLIEEPNGRGALTELVIAEVLHRAPHVRVLFLSALVANAED</sequence>
<comment type="caution">
    <text evidence="6">The sequence shown here is derived from an EMBL/GenBank/DDBJ whole genome shotgun (WGS) entry which is preliminary data.</text>
</comment>
<dbReference type="OrthoDB" id="9815222at2"/>
<evidence type="ECO:0000259" key="5">
    <source>
        <dbReference type="PROSITE" id="PS51192"/>
    </source>
</evidence>
<dbReference type="GO" id="GO:0016787">
    <property type="term" value="F:hydrolase activity"/>
    <property type="evidence" value="ECO:0007669"/>
    <property type="project" value="UniProtKB-KW"/>
</dbReference>
<dbReference type="PANTHER" id="PTHR47961">
    <property type="entry name" value="DNA POLYMERASE THETA, PUTATIVE (AFU_ORTHOLOGUE AFUA_1G05260)-RELATED"/>
    <property type="match status" value="1"/>
</dbReference>
<evidence type="ECO:0000313" key="7">
    <source>
        <dbReference type="Proteomes" id="UP000305778"/>
    </source>
</evidence>
<keyword evidence="3 6" id="KW-0347">Helicase</keyword>
<dbReference type="PROSITE" id="PS51192">
    <property type="entry name" value="HELICASE_ATP_BIND_1"/>
    <property type="match status" value="1"/>
</dbReference>
<evidence type="ECO:0000313" key="6">
    <source>
        <dbReference type="EMBL" id="TKA09084.1"/>
    </source>
</evidence>
<evidence type="ECO:0000256" key="3">
    <source>
        <dbReference type="ARBA" id="ARBA00022806"/>
    </source>
</evidence>
<dbReference type="SUPFAM" id="SSF52540">
    <property type="entry name" value="P-loop containing nucleoside triphosphate hydrolases"/>
    <property type="match status" value="1"/>
</dbReference>
<accession>A0A4U0SHD6</accession>
<dbReference type="InterPro" id="IPR050474">
    <property type="entry name" value="Hel308_SKI2-like"/>
</dbReference>
<proteinExistence type="predicted"/>
<dbReference type="Pfam" id="PF00270">
    <property type="entry name" value="DEAD"/>
    <property type="match status" value="1"/>
</dbReference>
<dbReference type="EMBL" id="SUMC01000025">
    <property type="protein sequence ID" value="TKA09084.1"/>
    <property type="molecule type" value="Genomic_DNA"/>
</dbReference>
<name>A0A4U0SHD6_9ACTN</name>
<keyword evidence="2" id="KW-0378">Hydrolase</keyword>